<reference evidence="1 2" key="1">
    <citation type="submission" date="2021-06" db="EMBL/GenBank/DDBJ databases">
        <authorList>
            <person name="Palmer J.M."/>
        </authorList>
    </citation>
    <scope>NUCLEOTIDE SEQUENCE [LARGE SCALE GENOMIC DNA]</scope>
    <source>
        <strain evidence="1 2">XC_2019</strain>
        <tissue evidence="1">Muscle</tissue>
    </source>
</reference>
<comment type="caution">
    <text evidence="1">The sequence shown here is derived from an EMBL/GenBank/DDBJ whole genome shotgun (WGS) entry which is preliminary data.</text>
</comment>
<evidence type="ECO:0000313" key="2">
    <source>
        <dbReference type="Proteomes" id="UP001434883"/>
    </source>
</evidence>
<dbReference type="Proteomes" id="UP001434883">
    <property type="component" value="Unassembled WGS sequence"/>
</dbReference>
<accession>A0ABV0SEB0</accession>
<dbReference type="EMBL" id="JAHRIN010076697">
    <property type="protein sequence ID" value="MEQ2218277.1"/>
    <property type="molecule type" value="Genomic_DNA"/>
</dbReference>
<sequence length="103" mass="11281">MMCLTFSKVTLPSRKEEATITAQNDVTYLLLIVPRLWVRRNAHSGVCLSFLSRSASTVSFTDTIAARHPSPPPRSPLAASLTPHPAISSFTKPLINPSLFPLH</sequence>
<organism evidence="1 2">
    <name type="scientific">Xenoophorus captivus</name>
    <dbReference type="NCBI Taxonomy" id="1517983"/>
    <lineage>
        <taxon>Eukaryota</taxon>
        <taxon>Metazoa</taxon>
        <taxon>Chordata</taxon>
        <taxon>Craniata</taxon>
        <taxon>Vertebrata</taxon>
        <taxon>Euteleostomi</taxon>
        <taxon>Actinopterygii</taxon>
        <taxon>Neopterygii</taxon>
        <taxon>Teleostei</taxon>
        <taxon>Neoteleostei</taxon>
        <taxon>Acanthomorphata</taxon>
        <taxon>Ovalentaria</taxon>
        <taxon>Atherinomorphae</taxon>
        <taxon>Cyprinodontiformes</taxon>
        <taxon>Goodeidae</taxon>
        <taxon>Xenoophorus</taxon>
    </lineage>
</organism>
<gene>
    <name evidence="1" type="ORF">XENOCAPTIV_000846</name>
</gene>
<protein>
    <submittedName>
        <fullName evidence="1">Uncharacterized protein</fullName>
    </submittedName>
</protein>
<evidence type="ECO:0000313" key="1">
    <source>
        <dbReference type="EMBL" id="MEQ2218277.1"/>
    </source>
</evidence>
<keyword evidence="2" id="KW-1185">Reference proteome</keyword>
<proteinExistence type="predicted"/>
<name>A0ABV0SEB0_9TELE</name>